<name>A0A397PKR7_9SPHN</name>
<keyword evidence="1" id="KW-0472">Membrane</keyword>
<gene>
    <name evidence="2" type="ORF">DFR49_0807</name>
</gene>
<protein>
    <recommendedName>
        <fullName evidence="4">DUF202 domain-containing protein</fullName>
    </recommendedName>
</protein>
<keyword evidence="3" id="KW-1185">Reference proteome</keyword>
<dbReference type="OrthoDB" id="7409737at2"/>
<dbReference type="EMBL" id="QXDC01000002">
    <property type="protein sequence ID" value="RIA46271.1"/>
    <property type="molecule type" value="Genomic_DNA"/>
</dbReference>
<dbReference type="Proteomes" id="UP000266568">
    <property type="component" value="Unassembled WGS sequence"/>
</dbReference>
<comment type="caution">
    <text evidence="2">The sequence shown here is derived from an EMBL/GenBank/DDBJ whole genome shotgun (WGS) entry which is preliminary data.</text>
</comment>
<organism evidence="2 3">
    <name type="scientific">Hephaestia caeni</name>
    <dbReference type="NCBI Taxonomy" id="645617"/>
    <lineage>
        <taxon>Bacteria</taxon>
        <taxon>Pseudomonadati</taxon>
        <taxon>Pseudomonadota</taxon>
        <taxon>Alphaproteobacteria</taxon>
        <taxon>Sphingomonadales</taxon>
        <taxon>Sphingomonadaceae</taxon>
        <taxon>Hephaestia</taxon>
    </lineage>
</organism>
<keyword evidence="1" id="KW-0812">Transmembrane</keyword>
<accession>A0A397PKR7</accession>
<keyword evidence="1" id="KW-1133">Transmembrane helix</keyword>
<reference evidence="2 3" key="1">
    <citation type="submission" date="2018-08" db="EMBL/GenBank/DDBJ databases">
        <title>Genomic Encyclopedia of Type Strains, Phase IV (KMG-IV): sequencing the most valuable type-strain genomes for metagenomic binning, comparative biology and taxonomic classification.</title>
        <authorList>
            <person name="Goeker M."/>
        </authorList>
    </citation>
    <scope>NUCLEOTIDE SEQUENCE [LARGE SCALE GENOMIC DNA]</scope>
    <source>
        <strain evidence="2 3">DSM 25527</strain>
    </source>
</reference>
<proteinExistence type="predicted"/>
<evidence type="ECO:0008006" key="4">
    <source>
        <dbReference type="Google" id="ProtNLM"/>
    </source>
</evidence>
<sequence>MPLWLDMLRTPMAAPETRMLRRSRHLWQLLCVSLAISILCLRPLRALAGPSAGVLCAALLFAVLVSGFRYFRAKNAADDAWLAGRGREGEP</sequence>
<feature type="transmembrane region" description="Helical" evidence="1">
    <location>
        <begin position="50"/>
        <end position="71"/>
    </location>
</feature>
<evidence type="ECO:0000313" key="3">
    <source>
        <dbReference type="Proteomes" id="UP000266568"/>
    </source>
</evidence>
<dbReference type="AlphaFoldDB" id="A0A397PKR7"/>
<evidence type="ECO:0000256" key="1">
    <source>
        <dbReference type="SAM" id="Phobius"/>
    </source>
</evidence>
<evidence type="ECO:0000313" key="2">
    <source>
        <dbReference type="EMBL" id="RIA46271.1"/>
    </source>
</evidence>